<dbReference type="SUPFAM" id="SSF55729">
    <property type="entry name" value="Acyl-CoA N-acyltransferases (Nat)"/>
    <property type="match status" value="1"/>
</dbReference>
<protein>
    <submittedName>
        <fullName evidence="4">Acetyltransferase</fullName>
        <ecNumber evidence="4">2.3.1.-</ecNumber>
    </submittedName>
</protein>
<dbReference type="EC" id="2.3.1.-" evidence="4"/>
<dbReference type="RefSeq" id="WP_200621871.1">
    <property type="nucleotide sequence ID" value="NZ_CAJNAU010000106.1"/>
</dbReference>
<dbReference type="Proteomes" id="UP000674425">
    <property type="component" value="Unassembled WGS sequence"/>
</dbReference>
<dbReference type="PANTHER" id="PTHR43877">
    <property type="entry name" value="AMINOALKYLPHOSPHONATE N-ACETYLTRANSFERASE-RELATED-RELATED"/>
    <property type="match status" value="1"/>
</dbReference>
<keyword evidence="5" id="KW-1185">Reference proteome</keyword>
<evidence type="ECO:0000256" key="1">
    <source>
        <dbReference type="ARBA" id="ARBA00022679"/>
    </source>
</evidence>
<gene>
    <name evidence="4" type="primary">ttr</name>
    <name evidence="4" type="ORF">R69658_06890</name>
</gene>
<dbReference type="Gene3D" id="3.40.630.30">
    <property type="match status" value="1"/>
</dbReference>
<dbReference type="InterPro" id="IPR000182">
    <property type="entry name" value="GNAT_dom"/>
</dbReference>
<keyword evidence="2 4" id="KW-0012">Acyltransferase</keyword>
<evidence type="ECO:0000313" key="5">
    <source>
        <dbReference type="Proteomes" id="UP000674425"/>
    </source>
</evidence>
<dbReference type="CDD" id="cd04301">
    <property type="entry name" value="NAT_SF"/>
    <property type="match status" value="1"/>
</dbReference>
<organism evidence="4 5">
    <name type="scientific">Paraburkholderia aspalathi</name>
    <dbReference type="NCBI Taxonomy" id="1324617"/>
    <lineage>
        <taxon>Bacteria</taxon>
        <taxon>Pseudomonadati</taxon>
        <taxon>Pseudomonadota</taxon>
        <taxon>Betaproteobacteria</taxon>
        <taxon>Burkholderiales</taxon>
        <taxon>Burkholderiaceae</taxon>
        <taxon>Paraburkholderia</taxon>
    </lineage>
</organism>
<proteinExistence type="predicted"/>
<dbReference type="InterPro" id="IPR016181">
    <property type="entry name" value="Acyl_CoA_acyltransferase"/>
</dbReference>
<comment type="caution">
    <text evidence="4">The sequence shown here is derived from an EMBL/GenBank/DDBJ whole genome shotgun (WGS) entry which is preliminary data.</text>
</comment>
<feature type="domain" description="N-acetyltransferase" evidence="3">
    <location>
        <begin position="22"/>
        <end position="189"/>
    </location>
</feature>
<dbReference type="Pfam" id="PF00583">
    <property type="entry name" value="Acetyltransf_1"/>
    <property type="match status" value="1"/>
</dbReference>
<dbReference type="EMBL" id="CAJNAU010000106">
    <property type="protein sequence ID" value="CAE6844769.1"/>
    <property type="molecule type" value="Genomic_DNA"/>
</dbReference>
<dbReference type="InterPro" id="IPR050832">
    <property type="entry name" value="Bact_Acetyltransf"/>
</dbReference>
<evidence type="ECO:0000313" key="4">
    <source>
        <dbReference type="EMBL" id="CAE6844769.1"/>
    </source>
</evidence>
<evidence type="ECO:0000259" key="3">
    <source>
        <dbReference type="PROSITE" id="PS51186"/>
    </source>
</evidence>
<dbReference type="GO" id="GO:0016746">
    <property type="term" value="F:acyltransferase activity"/>
    <property type="evidence" value="ECO:0007669"/>
    <property type="project" value="UniProtKB-KW"/>
</dbReference>
<reference evidence="4 5" key="1">
    <citation type="submission" date="2021-02" db="EMBL/GenBank/DDBJ databases">
        <authorList>
            <person name="Vanwijnsberghe S."/>
        </authorList>
    </citation>
    <scope>NUCLEOTIDE SEQUENCE [LARGE SCALE GENOMIC DNA]</scope>
    <source>
        <strain evidence="4 5">R-69658</strain>
    </source>
</reference>
<dbReference type="PROSITE" id="PS51186">
    <property type="entry name" value="GNAT"/>
    <property type="match status" value="1"/>
</dbReference>
<sequence>MPEGDPLRYITLVAQNAPNSHRLTCSCSVHHLPELGALLRACVHDGASVGFVLPYSVEESEAFWSGKVLPSLRASALVLFVARHGEAIAGTVQLDYDTMPNQRHRAEVRKLLVHPSFRRQGIAKALMAELEHRAHQLQRSLLTLDTRTGDKAEPLYAALGYQTAGVIPQFCRDTLEERLDSTTIMYKML</sequence>
<name>A0ABM8SZJ7_9BURK</name>
<accession>A0ABM8SZJ7</accession>
<evidence type="ECO:0000256" key="2">
    <source>
        <dbReference type="ARBA" id="ARBA00023315"/>
    </source>
</evidence>
<keyword evidence="1 4" id="KW-0808">Transferase</keyword>